<evidence type="ECO:0000256" key="2">
    <source>
        <dbReference type="ARBA" id="ARBA00022729"/>
    </source>
</evidence>
<evidence type="ECO:0000313" key="7">
    <source>
        <dbReference type="EMBL" id="RMI32980.1"/>
    </source>
</evidence>
<keyword evidence="5" id="KW-1015">Disulfide bond</keyword>
<dbReference type="OrthoDB" id="9807519at2"/>
<dbReference type="Gene3D" id="2.60.40.1180">
    <property type="entry name" value="Golgi alpha-mannosidase II"/>
    <property type="match status" value="1"/>
</dbReference>
<dbReference type="Pfam" id="PF16499">
    <property type="entry name" value="Melibiase_2"/>
    <property type="match status" value="2"/>
</dbReference>
<dbReference type="AlphaFoldDB" id="A0A3M2L8G8"/>
<dbReference type="Proteomes" id="UP000279275">
    <property type="component" value="Unassembled WGS sequence"/>
</dbReference>
<evidence type="ECO:0000256" key="3">
    <source>
        <dbReference type="ARBA" id="ARBA00022801"/>
    </source>
</evidence>
<accession>A0A3M2L8G8</accession>
<keyword evidence="4 5" id="KW-0326">Glycosidase</keyword>
<keyword evidence="3 5" id="KW-0378">Hydrolase</keyword>
<dbReference type="InterPro" id="IPR041233">
    <property type="entry name" value="Melibiase_C"/>
</dbReference>
<evidence type="ECO:0000313" key="8">
    <source>
        <dbReference type="Proteomes" id="UP000279275"/>
    </source>
</evidence>
<comment type="caution">
    <text evidence="7">The sequence shown here is derived from an EMBL/GenBank/DDBJ whole genome shotgun (WGS) entry which is preliminary data.</text>
</comment>
<dbReference type="PRINTS" id="PR00740">
    <property type="entry name" value="GLHYDRLASE27"/>
</dbReference>
<dbReference type="GO" id="GO:0004557">
    <property type="term" value="F:alpha-galactosidase activity"/>
    <property type="evidence" value="ECO:0007669"/>
    <property type="project" value="UniProtKB-EC"/>
</dbReference>
<dbReference type="SUPFAM" id="SSF51445">
    <property type="entry name" value="(Trans)glycosidases"/>
    <property type="match status" value="1"/>
</dbReference>
<comment type="similarity">
    <text evidence="1 5">Belongs to the glycosyl hydrolase 27 family.</text>
</comment>
<dbReference type="InterPro" id="IPR013780">
    <property type="entry name" value="Glyco_hydro_b"/>
</dbReference>
<evidence type="ECO:0000256" key="4">
    <source>
        <dbReference type="ARBA" id="ARBA00023295"/>
    </source>
</evidence>
<keyword evidence="8" id="KW-1185">Reference proteome</keyword>
<evidence type="ECO:0000256" key="1">
    <source>
        <dbReference type="ARBA" id="ARBA00009743"/>
    </source>
</evidence>
<dbReference type="SUPFAM" id="SSF51011">
    <property type="entry name" value="Glycosyl hydrolase domain"/>
    <property type="match status" value="1"/>
</dbReference>
<dbReference type="Gene3D" id="3.20.20.70">
    <property type="entry name" value="Aldolase class I"/>
    <property type="match status" value="1"/>
</dbReference>
<feature type="domain" description="Alpha galactosidase C-terminal" evidence="6">
    <location>
        <begin position="343"/>
        <end position="418"/>
    </location>
</feature>
<dbReference type="Pfam" id="PF17801">
    <property type="entry name" value="Melibiase_C"/>
    <property type="match status" value="1"/>
</dbReference>
<dbReference type="InterPro" id="IPR017853">
    <property type="entry name" value="GH"/>
</dbReference>
<evidence type="ECO:0000256" key="5">
    <source>
        <dbReference type="RuleBase" id="RU361168"/>
    </source>
</evidence>
<sequence length="422" mass="45355">MGWNSWNSGIALNEKSVEATIDAMVASGMRDAGYRYVNLDAGWAAPERDAAGNIQADPTSFPHGMAAIAAYAHDHGLLLGLYSSPYNQICGQTPDNASLGHEEADARTFATWGIDYLKYDWCGPDTDHDTQVPVFTAMRDALRHSGRDIFYSINPDSSPDPDLTTVYDWSGIADMSRIDNDLVPIWHNPLPTDGVPAGLFTMLGVTELFDAATRAPRHSGPGFVDDPDMLVVGIQMAEYLGSHMNSIETTPPVEQLPPAQRAAIGQLFTLPPDVLTALNQPVVSLTETEQRTHFSLWAMLAAPLIAGNDITTMSEQTRELLTNREVIAVDQDPLMAQGAALPGDNRVVVKPLADGSAAVALVNWSDTPATIETTATAVGLPAARDYTVRDLWDRTTTDSTGPLTASAVPPHGVVLLRVTPGR</sequence>
<dbReference type="PANTHER" id="PTHR11452">
    <property type="entry name" value="ALPHA-GALACTOSIDASE/ALPHA-N-ACETYLGALACTOSAMINIDASE"/>
    <property type="match status" value="1"/>
</dbReference>
<reference evidence="7 8" key="1">
    <citation type="submission" date="2018-10" db="EMBL/GenBank/DDBJ databases">
        <title>Isolation from cow dung.</title>
        <authorList>
            <person name="Ling L."/>
        </authorList>
    </citation>
    <scope>NUCLEOTIDE SEQUENCE [LARGE SCALE GENOMIC DNA]</scope>
    <source>
        <strain evidence="7 8">NEAU-LL90</strain>
    </source>
</reference>
<name>A0A3M2L8G8_9NOCA</name>
<organism evidence="7 8">
    <name type="scientific">Nocardia stercoris</name>
    <dbReference type="NCBI Taxonomy" id="2483361"/>
    <lineage>
        <taxon>Bacteria</taxon>
        <taxon>Bacillati</taxon>
        <taxon>Actinomycetota</taxon>
        <taxon>Actinomycetes</taxon>
        <taxon>Mycobacteriales</taxon>
        <taxon>Nocardiaceae</taxon>
        <taxon>Nocardia</taxon>
    </lineage>
</organism>
<dbReference type="EMBL" id="RFFH01000004">
    <property type="protein sequence ID" value="RMI32980.1"/>
    <property type="molecule type" value="Genomic_DNA"/>
</dbReference>
<evidence type="ECO:0000259" key="6">
    <source>
        <dbReference type="Pfam" id="PF17801"/>
    </source>
</evidence>
<comment type="catalytic activity">
    <reaction evidence="5">
        <text>Hydrolysis of terminal, non-reducing alpha-D-galactose residues in alpha-D-galactosides, including galactose oligosaccharides, galactomannans and galactolipids.</text>
        <dbReference type="EC" id="3.2.1.22"/>
    </reaction>
</comment>
<protein>
    <recommendedName>
        <fullName evidence="5">Alpha-galactosidase</fullName>
        <ecNumber evidence="5">3.2.1.22</ecNumber>
    </recommendedName>
    <alternativeName>
        <fullName evidence="5">Melibiase</fullName>
    </alternativeName>
</protein>
<dbReference type="InterPro" id="IPR013785">
    <property type="entry name" value="Aldolase_TIM"/>
</dbReference>
<dbReference type="GO" id="GO:0005975">
    <property type="term" value="P:carbohydrate metabolic process"/>
    <property type="evidence" value="ECO:0007669"/>
    <property type="project" value="InterPro"/>
</dbReference>
<proteinExistence type="inferred from homology"/>
<dbReference type="CDD" id="cd14792">
    <property type="entry name" value="GH27"/>
    <property type="match status" value="1"/>
</dbReference>
<dbReference type="EC" id="3.2.1.22" evidence="5"/>
<keyword evidence="2" id="KW-0732">Signal</keyword>
<dbReference type="InterPro" id="IPR002241">
    <property type="entry name" value="Glyco_hydro_27"/>
</dbReference>
<gene>
    <name evidence="7" type="ORF">EBN03_11660</name>
</gene>
<dbReference type="PANTHER" id="PTHR11452:SF75">
    <property type="entry name" value="ALPHA-GALACTOSIDASE MEL1"/>
    <property type="match status" value="1"/>
</dbReference>